<evidence type="ECO:0000313" key="4">
    <source>
        <dbReference type="EMBL" id="OCC15413.1"/>
    </source>
</evidence>
<evidence type="ECO:0000256" key="1">
    <source>
        <dbReference type="ARBA" id="ARBA00023125"/>
    </source>
</evidence>
<dbReference type="Pfam" id="PF00440">
    <property type="entry name" value="TetR_N"/>
    <property type="match status" value="1"/>
</dbReference>
<gene>
    <name evidence="4" type="ORF">DBT_1160</name>
</gene>
<dbReference type="InterPro" id="IPR001647">
    <property type="entry name" value="HTH_TetR"/>
</dbReference>
<keyword evidence="1 2" id="KW-0238">DNA-binding</keyword>
<dbReference type="STRING" id="1156395.DBT_1160"/>
<dbReference type="PANTHER" id="PTHR30055">
    <property type="entry name" value="HTH-TYPE TRANSCRIPTIONAL REGULATOR RUTR"/>
    <property type="match status" value="1"/>
</dbReference>
<dbReference type="Gene3D" id="1.10.357.10">
    <property type="entry name" value="Tetracycline Repressor, domain 2"/>
    <property type="match status" value="1"/>
</dbReference>
<dbReference type="EMBL" id="MAGO01000005">
    <property type="protein sequence ID" value="OCC15413.1"/>
    <property type="molecule type" value="Genomic_DNA"/>
</dbReference>
<dbReference type="GO" id="GO:0000976">
    <property type="term" value="F:transcription cis-regulatory region binding"/>
    <property type="evidence" value="ECO:0007669"/>
    <property type="project" value="TreeGrafter"/>
</dbReference>
<dbReference type="PROSITE" id="PS50977">
    <property type="entry name" value="HTH_TETR_2"/>
    <property type="match status" value="1"/>
</dbReference>
<organism evidence="4 5">
    <name type="scientific">Dissulfuribacter thermophilus</name>
    <dbReference type="NCBI Taxonomy" id="1156395"/>
    <lineage>
        <taxon>Bacteria</taxon>
        <taxon>Pseudomonadati</taxon>
        <taxon>Thermodesulfobacteriota</taxon>
        <taxon>Dissulfuribacteria</taxon>
        <taxon>Dissulfuribacterales</taxon>
        <taxon>Dissulfuribacteraceae</taxon>
        <taxon>Dissulfuribacter</taxon>
    </lineage>
</organism>
<feature type="domain" description="HTH tetR-type" evidence="3">
    <location>
        <begin position="4"/>
        <end position="64"/>
    </location>
</feature>
<dbReference type="InterPro" id="IPR023772">
    <property type="entry name" value="DNA-bd_HTH_TetR-type_CS"/>
</dbReference>
<keyword evidence="5" id="KW-1185">Reference proteome</keyword>
<proteinExistence type="predicted"/>
<dbReference type="Pfam" id="PF17939">
    <property type="entry name" value="TetR_C_30"/>
    <property type="match status" value="1"/>
</dbReference>
<reference evidence="4 5" key="1">
    <citation type="submission" date="2016-06" db="EMBL/GenBank/DDBJ databases">
        <title>Respiratory ammonification of nitrate coupled to the oxidation of elemental sulfur in deep-sea autotrophic thermophilic bacteria.</title>
        <authorList>
            <person name="Slobodkina G.B."/>
            <person name="Mardanov A.V."/>
            <person name="Ravin N.V."/>
            <person name="Frolova A.A."/>
            <person name="Viryasiv M.B."/>
            <person name="Chernyh N.A."/>
            <person name="Bonch-Osmolovskaya E.A."/>
            <person name="Slobodkin A.I."/>
        </authorList>
    </citation>
    <scope>NUCLEOTIDE SEQUENCE [LARGE SCALE GENOMIC DNA]</scope>
    <source>
        <strain evidence="4 5">S69</strain>
    </source>
</reference>
<dbReference type="PANTHER" id="PTHR30055:SF235">
    <property type="entry name" value="TRANSCRIPTIONAL REGULATORY PROTEIN"/>
    <property type="match status" value="1"/>
</dbReference>
<name>A0A1B9F6A6_9BACT</name>
<dbReference type="OrthoDB" id="9790413at2"/>
<evidence type="ECO:0000313" key="5">
    <source>
        <dbReference type="Proteomes" id="UP000093080"/>
    </source>
</evidence>
<dbReference type="InterPro" id="IPR009057">
    <property type="entry name" value="Homeodomain-like_sf"/>
</dbReference>
<dbReference type="SUPFAM" id="SSF48498">
    <property type="entry name" value="Tetracyclin repressor-like, C-terminal domain"/>
    <property type="match status" value="1"/>
</dbReference>
<dbReference type="InterPro" id="IPR050109">
    <property type="entry name" value="HTH-type_TetR-like_transc_reg"/>
</dbReference>
<dbReference type="InterPro" id="IPR036271">
    <property type="entry name" value="Tet_transcr_reg_TetR-rel_C_sf"/>
</dbReference>
<sequence>MKNSDTRECILDACERLFADKGVRETSLRAITGTAGVNIASVNYYFGSKKGLVEAVLKRRLDPLNSERIRRLEYIRKEAELKGTRPSVREIMRAIFEPILLFKENTEHSENFLRFIARSMTDPDETVKAIFLREIRPVFELMFELLKKACPNTPDDVLFWKIQFSLGAMGHSLWGFRRLKMVPEGIDTDITSHELLELWLDFVTAGIENGI</sequence>
<protein>
    <submittedName>
        <fullName evidence="4">Putative transcriptional regulator for fatty acid degradation FadQ, TetR family</fullName>
    </submittedName>
</protein>
<evidence type="ECO:0000256" key="2">
    <source>
        <dbReference type="PROSITE-ProRule" id="PRU00335"/>
    </source>
</evidence>
<accession>A0A1B9F6A6</accession>
<dbReference type="SUPFAM" id="SSF46689">
    <property type="entry name" value="Homeodomain-like"/>
    <property type="match status" value="1"/>
</dbReference>
<dbReference type="GO" id="GO:0003700">
    <property type="term" value="F:DNA-binding transcription factor activity"/>
    <property type="evidence" value="ECO:0007669"/>
    <property type="project" value="TreeGrafter"/>
</dbReference>
<dbReference type="PROSITE" id="PS01081">
    <property type="entry name" value="HTH_TETR_1"/>
    <property type="match status" value="1"/>
</dbReference>
<dbReference type="AlphaFoldDB" id="A0A1B9F6A6"/>
<dbReference type="PATRIC" id="fig|1156395.6.peg.1175"/>
<dbReference type="PRINTS" id="PR00455">
    <property type="entry name" value="HTHTETR"/>
</dbReference>
<feature type="DNA-binding region" description="H-T-H motif" evidence="2">
    <location>
        <begin position="27"/>
        <end position="46"/>
    </location>
</feature>
<dbReference type="InterPro" id="IPR041586">
    <property type="entry name" value="PsrA_TetR_C"/>
</dbReference>
<dbReference type="RefSeq" id="WP_067617460.1">
    <property type="nucleotide sequence ID" value="NZ_MAGO01000005.1"/>
</dbReference>
<comment type="caution">
    <text evidence="4">The sequence shown here is derived from an EMBL/GenBank/DDBJ whole genome shotgun (WGS) entry which is preliminary data.</text>
</comment>
<evidence type="ECO:0000259" key="3">
    <source>
        <dbReference type="PROSITE" id="PS50977"/>
    </source>
</evidence>
<dbReference type="Proteomes" id="UP000093080">
    <property type="component" value="Unassembled WGS sequence"/>
</dbReference>